<proteinExistence type="predicted"/>
<feature type="compositionally biased region" description="Basic and acidic residues" evidence="1">
    <location>
        <begin position="48"/>
        <end position="61"/>
    </location>
</feature>
<gene>
    <name evidence="2" type="ORF">R3W88_014855</name>
</gene>
<dbReference type="EMBL" id="JAWPEI010000009">
    <property type="protein sequence ID" value="KAK4716517.1"/>
    <property type="molecule type" value="Genomic_DNA"/>
</dbReference>
<organism evidence="2 3">
    <name type="scientific">Solanum pinnatisectum</name>
    <name type="common">tansyleaf nightshade</name>
    <dbReference type="NCBI Taxonomy" id="50273"/>
    <lineage>
        <taxon>Eukaryota</taxon>
        <taxon>Viridiplantae</taxon>
        <taxon>Streptophyta</taxon>
        <taxon>Embryophyta</taxon>
        <taxon>Tracheophyta</taxon>
        <taxon>Spermatophyta</taxon>
        <taxon>Magnoliopsida</taxon>
        <taxon>eudicotyledons</taxon>
        <taxon>Gunneridae</taxon>
        <taxon>Pentapetalae</taxon>
        <taxon>asterids</taxon>
        <taxon>lamiids</taxon>
        <taxon>Solanales</taxon>
        <taxon>Solanaceae</taxon>
        <taxon>Solanoideae</taxon>
        <taxon>Solaneae</taxon>
        <taxon>Solanum</taxon>
    </lineage>
</organism>
<keyword evidence="3" id="KW-1185">Reference proteome</keyword>
<evidence type="ECO:0000256" key="1">
    <source>
        <dbReference type="SAM" id="MobiDB-lite"/>
    </source>
</evidence>
<reference evidence="2 3" key="1">
    <citation type="submission" date="2023-10" db="EMBL/GenBank/DDBJ databases">
        <title>Genome-Wide Identification Analysis in wild type Solanum Pinnatisectum Reveals Some Genes Defensing Phytophthora Infestans.</title>
        <authorList>
            <person name="Sun C."/>
        </authorList>
    </citation>
    <scope>NUCLEOTIDE SEQUENCE [LARGE SCALE GENOMIC DNA]</scope>
    <source>
        <strain evidence="2">LQN</strain>
        <tissue evidence="2">Leaf</tissue>
    </source>
</reference>
<evidence type="ECO:0000313" key="2">
    <source>
        <dbReference type="EMBL" id="KAK4716517.1"/>
    </source>
</evidence>
<protein>
    <submittedName>
        <fullName evidence="2">Uncharacterized protein</fullName>
    </submittedName>
</protein>
<feature type="region of interest" description="Disordered" evidence="1">
    <location>
        <begin position="38"/>
        <end position="61"/>
    </location>
</feature>
<dbReference type="Proteomes" id="UP001311915">
    <property type="component" value="Unassembled WGS sequence"/>
</dbReference>
<name>A0AAV9KX87_9SOLN</name>
<accession>A0AAV9KX87</accession>
<sequence length="61" mass="6981">MREHMPASDIEATLNWQSENAICQNLALTSIRQSIRGVSHSQVKHHDKMSMMEKKIDQTST</sequence>
<comment type="caution">
    <text evidence="2">The sequence shown here is derived from an EMBL/GenBank/DDBJ whole genome shotgun (WGS) entry which is preliminary data.</text>
</comment>
<evidence type="ECO:0000313" key="3">
    <source>
        <dbReference type="Proteomes" id="UP001311915"/>
    </source>
</evidence>
<dbReference type="AlphaFoldDB" id="A0AAV9KX87"/>